<protein>
    <submittedName>
        <fullName evidence="1">Uncharacterized protein</fullName>
    </submittedName>
</protein>
<dbReference type="HOGENOM" id="CLU_130834_0_0_4"/>
<reference evidence="1 2" key="2">
    <citation type="journal article" date="2016" name="Appl. Microbiol. Biotechnol.">
        <title>Mutations improving production and secretion of extracellular lipase by Burkholderia glumae PG1.</title>
        <authorList>
            <person name="Knapp A."/>
            <person name="Voget S."/>
            <person name="Gao R."/>
            <person name="Zaburannyi N."/>
            <person name="Krysciak D."/>
            <person name="Breuer M."/>
            <person name="Hauer B."/>
            <person name="Streit W.R."/>
            <person name="Muller R."/>
            <person name="Daniel R."/>
            <person name="Jaeger K.E."/>
        </authorList>
    </citation>
    <scope>NUCLEOTIDE SEQUENCE [LARGE SCALE GENOMIC DNA]</scope>
    <source>
        <strain evidence="1 2">PG1</strain>
    </source>
</reference>
<accession>A0A0B6S7H7</accession>
<dbReference type="RefSeq" id="WP_042627740.1">
    <property type="nucleotide sequence ID" value="NZ_CP002581.1"/>
</dbReference>
<dbReference type="KEGG" id="bgp:BGL_2c11620"/>
<sequence length="124" mass="13978">MHQKPCPQPVAELIADSSFYLPGFRLTHILHLVSVADRRVASRVQGHLREQDARVGDIVVVRCRQVDAHRIVLEGIGERRARALREQLLGLDGVLRIRLEHHFVRAADDDELPAPATHSRCTAE</sequence>
<dbReference type="Proteomes" id="UP000031838">
    <property type="component" value="Chromosome 2"/>
</dbReference>
<dbReference type="EMBL" id="CP002581">
    <property type="protein sequence ID" value="AJK49240.1"/>
    <property type="molecule type" value="Genomic_DNA"/>
</dbReference>
<proteinExistence type="predicted"/>
<dbReference type="AlphaFoldDB" id="A0A0B6S7H7"/>
<evidence type="ECO:0000313" key="1">
    <source>
        <dbReference type="EMBL" id="AJK49240.1"/>
    </source>
</evidence>
<organism evidence="1 2">
    <name type="scientific">Burkholderia plantarii</name>
    <dbReference type="NCBI Taxonomy" id="41899"/>
    <lineage>
        <taxon>Bacteria</taxon>
        <taxon>Pseudomonadati</taxon>
        <taxon>Pseudomonadota</taxon>
        <taxon>Betaproteobacteria</taxon>
        <taxon>Burkholderiales</taxon>
        <taxon>Burkholderiaceae</taxon>
        <taxon>Burkholderia</taxon>
    </lineage>
</organism>
<gene>
    <name evidence="1" type="ORF">BGL_2c11620</name>
</gene>
<evidence type="ECO:0000313" key="2">
    <source>
        <dbReference type="Proteomes" id="UP000031838"/>
    </source>
</evidence>
<keyword evidence="2" id="KW-1185">Reference proteome</keyword>
<reference evidence="2" key="1">
    <citation type="submission" date="2011-03" db="EMBL/GenBank/DDBJ databases">
        <authorList>
            <person name="Voget S."/>
            <person name="Streit W.R."/>
            <person name="Jaeger K.E."/>
            <person name="Daniel R."/>
        </authorList>
    </citation>
    <scope>NUCLEOTIDE SEQUENCE [LARGE SCALE GENOMIC DNA]</scope>
    <source>
        <strain evidence="2">PG1</strain>
    </source>
</reference>
<name>A0A0B6S7H7_BURPL</name>